<feature type="compositionally biased region" description="Polar residues" evidence="1">
    <location>
        <begin position="280"/>
        <end position="293"/>
    </location>
</feature>
<organism evidence="4 5">
    <name type="scientific">Magallana gigas</name>
    <name type="common">Pacific oyster</name>
    <name type="synonym">Crassostrea gigas</name>
    <dbReference type="NCBI Taxonomy" id="29159"/>
    <lineage>
        <taxon>Eukaryota</taxon>
        <taxon>Metazoa</taxon>
        <taxon>Spiralia</taxon>
        <taxon>Lophotrochozoa</taxon>
        <taxon>Mollusca</taxon>
        <taxon>Bivalvia</taxon>
        <taxon>Autobranchia</taxon>
        <taxon>Pteriomorphia</taxon>
        <taxon>Ostreida</taxon>
        <taxon>Ostreoidea</taxon>
        <taxon>Ostreidae</taxon>
        <taxon>Magallana</taxon>
    </lineage>
</organism>
<feature type="chain" id="PRO_5036455488" description="FZ domain-containing protein" evidence="3">
    <location>
        <begin position="22"/>
        <end position="596"/>
    </location>
</feature>
<feature type="signal peptide" evidence="3">
    <location>
        <begin position="1"/>
        <end position="21"/>
    </location>
</feature>
<keyword evidence="2" id="KW-0812">Transmembrane</keyword>
<feature type="compositionally biased region" description="Polar residues" evidence="1">
    <location>
        <begin position="523"/>
        <end position="539"/>
    </location>
</feature>
<evidence type="ECO:0000256" key="1">
    <source>
        <dbReference type="SAM" id="MobiDB-lite"/>
    </source>
</evidence>
<feature type="region of interest" description="Disordered" evidence="1">
    <location>
        <begin position="280"/>
        <end position="317"/>
    </location>
</feature>
<evidence type="ECO:0000256" key="2">
    <source>
        <dbReference type="SAM" id="Phobius"/>
    </source>
</evidence>
<feature type="transmembrane region" description="Helical" evidence="2">
    <location>
        <begin position="178"/>
        <end position="199"/>
    </location>
</feature>
<keyword evidence="5" id="KW-1185">Reference proteome</keyword>
<evidence type="ECO:0000313" key="5">
    <source>
        <dbReference type="Proteomes" id="UP000005408"/>
    </source>
</evidence>
<reference evidence="4" key="1">
    <citation type="submission" date="2022-08" db="UniProtKB">
        <authorList>
            <consortium name="EnsemblMetazoa"/>
        </authorList>
    </citation>
    <scope>IDENTIFICATION</scope>
    <source>
        <strain evidence="4">05x7-T-G4-1.051#20</strain>
    </source>
</reference>
<accession>A0A8W8MH07</accession>
<evidence type="ECO:0000313" key="4">
    <source>
        <dbReference type="EnsemblMetazoa" id="G33070.2:cds"/>
    </source>
</evidence>
<proteinExistence type="predicted"/>
<name>A0A8W8MH07_MAGGI</name>
<keyword evidence="3" id="KW-0732">Signal</keyword>
<dbReference type="AlphaFoldDB" id="A0A8W8MH07"/>
<keyword evidence="2" id="KW-0472">Membrane</keyword>
<feature type="transmembrane region" description="Helical" evidence="2">
    <location>
        <begin position="412"/>
        <end position="434"/>
    </location>
</feature>
<keyword evidence="2" id="KW-1133">Transmembrane helix</keyword>
<protein>
    <recommendedName>
        <fullName evidence="6">FZ domain-containing protein</fullName>
    </recommendedName>
</protein>
<dbReference type="EnsemblMetazoa" id="G33070.2">
    <property type="protein sequence ID" value="G33070.2:cds"/>
    <property type="gene ID" value="G33070"/>
</dbReference>
<evidence type="ECO:0008006" key="6">
    <source>
        <dbReference type="Google" id="ProtNLM"/>
    </source>
</evidence>
<evidence type="ECO:0000256" key="3">
    <source>
        <dbReference type="SAM" id="SignalP"/>
    </source>
</evidence>
<dbReference type="Proteomes" id="UP000005408">
    <property type="component" value="Unassembled WGS sequence"/>
</dbReference>
<feature type="region of interest" description="Disordered" evidence="1">
    <location>
        <begin position="512"/>
        <end position="539"/>
    </location>
</feature>
<sequence>MNYSFFLLLVLIILQVELCTSQNRYCQEAVASVEVVDSCPTSKAQWDVAARKKNCGRMASKQNCTTVEKYQYHCVVNGLRSELLEVCGPTRIIFGHCVEFNVLGGVIQDQLSAPCNAAFPKCAEYYLSSEIYKYPDCYKLVLKNEGSLGFEEKTKTTTSKSTLITTNSSGQEKSFRSVWIFVIISVLLIAVVLVLIICIRKTMCHRKQPNRKHNEAVFSNVENGEGDVKCVYIKSEPCMENEDEEMTSLIPKKVKFEQDIQHSSPDQSLSRRFSQSESAVNNIQNSASRQSMRQPVDQDIRRRTSTQSMSQRFARSDSAAYSKSSIKDLRVGGKVVCCLGYSWNETTEKCESSPRIYVAKPSTIALFVSISNKDFPNPTVPQHFSTDIHKHLSDDKVDNNNSSSDNWVKNSVALSLFGIFVLFFSVFVIAYIYLKCFRKELNAKSNKNTDWQAKYRSLSLDTRQPLGTTYEEPQEELIVTRSAYLSPVFSRNESNEISSLQINDMRIDSNDVSRETTGGGHSLSLSFPTSIENETNSSPELEQRTYHVYTEIAENGTESSIVSIGNDCKSHVSSNTESSRAMGKDVVYMNTKSPQI</sequence>